<dbReference type="InterPro" id="IPR037883">
    <property type="entry name" value="Knr4/Smi1-like_sf"/>
</dbReference>
<keyword evidence="2" id="KW-1185">Reference proteome</keyword>
<dbReference type="SUPFAM" id="SSF160631">
    <property type="entry name" value="SMI1/KNR4-like"/>
    <property type="match status" value="1"/>
</dbReference>
<dbReference type="PATRIC" id="fig|1179773.3.peg.1515"/>
<accession>K0JVL1</accession>
<dbReference type="AlphaFoldDB" id="K0JVL1"/>
<dbReference type="HOGENOM" id="CLU_1123863_0_0_11"/>
<dbReference type="STRING" id="1179773.BN6_15100"/>
<gene>
    <name evidence="1" type="ordered locus">BN6_15100</name>
</gene>
<dbReference type="Gene3D" id="3.40.1580.10">
    <property type="entry name" value="SMI1/KNR4-like"/>
    <property type="match status" value="2"/>
</dbReference>
<dbReference type="EMBL" id="HE804045">
    <property type="protein sequence ID" value="CCH28834.1"/>
    <property type="molecule type" value="Genomic_DNA"/>
</dbReference>
<name>K0JVL1_SACES</name>
<dbReference type="eggNOG" id="ENOG5032YZZ">
    <property type="taxonomic scope" value="Bacteria"/>
</dbReference>
<proteinExistence type="predicted"/>
<sequence>MRPDLVLLRELVDSGSAVDARPDGGLAEAAIVAAEATVGPLSPSFRWWLAEYGTGSVDGMPIAAPAGVVPENVEETAAGLVDGLDGTRLWFCAEPCGHRYGFALDVVVDGEHQVVERDPFSGEDEPVAESFAGFLAVSEARAAGLRDGPNPTVAALWRSTPGVLRADGVLLYGPQTIRERNETYEVPRYAPHWVLVGDDSGGSGFFMRRHGRDRVSVYRLDLGAVDEDVALDGEFVTDDLLGWLDRP</sequence>
<dbReference type="OrthoDB" id="1739659at2"/>
<evidence type="ECO:0000313" key="2">
    <source>
        <dbReference type="Proteomes" id="UP000006281"/>
    </source>
</evidence>
<dbReference type="RefSeq" id="WP_015098947.1">
    <property type="nucleotide sequence ID" value="NC_019673.1"/>
</dbReference>
<protein>
    <recommendedName>
        <fullName evidence="3">Knr4/Smi1-like domain-containing protein</fullName>
    </recommendedName>
</protein>
<dbReference type="Proteomes" id="UP000006281">
    <property type="component" value="Chromosome"/>
</dbReference>
<dbReference type="KEGG" id="sesp:BN6_15100"/>
<reference evidence="1 2" key="1">
    <citation type="journal article" date="2012" name="BMC Genomics">
        <title>Complete genome sequence of Saccharothrix espanaensis DSM 44229T and comparison to the other completely sequenced Pseudonocardiaceae.</title>
        <authorList>
            <person name="Strobel T."/>
            <person name="Al-Dilaimi A."/>
            <person name="Blom J."/>
            <person name="Gessner A."/>
            <person name="Kalinowski J."/>
            <person name="Luzhetska M."/>
            <person name="Puhler A."/>
            <person name="Szczepanowski R."/>
            <person name="Bechthold A."/>
            <person name="Ruckert C."/>
        </authorList>
    </citation>
    <scope>NUCLEOTIDE SEQUENCE [LARGE SCALE GENOMIC DNA]</scope>
    <source>
        <strain evidence="2">ATCC 51144 / DSM 44229 / JCM 9112 / NBRC 15066 / NRRL 15764</strain>
    </source>
</reference>
<evidence type="ECO:0008006" key="3">
    <source>
        <dbReference type="Google" id="ProtNLM"/>
    </source>
</evidence>
<dbReference type="BioCyc" id="SESP1179773:BN6_RS07415-MONOMER"/>
<organism evidence="1 2">
    <name type="scientific">Saccharothrix espanaensis (strain ATCC 51144 / DSM 44229 / JCM 9112 / NBRC 15066 / NRRL 15764)</name>
    <dbReference type="NCBI Taxonomy" id="1179773"/>
    <lineage>
        <taxon>Bacteria</taxon>
        <taxon>Bacillati</taxon>
        <taxon>Actinomycetota</taxon>
        <taxon>Actinomycetes</taxon>
        <taxon>Pseudonocardiales</taxon>
        <taxon>Pseudonocardiaceae</taxon>
        <taxon>Saccharothrix</taxon>
    </lineage>
</organism>
<evidence type="ECO:0000313" key="1">
    <source>
        <dbReference type="EMBL" id="CCH28834.1"/>
    </source>
</evidence>